<dbReference type="FunFam" id="3.40.50.12780:FF:000013">
    <property type="entry name" value="Long-chain-fatty-acid--AMP ligase FadD32"/>
    <property type="match status" value="1"/>
</dbReference>
<dbReference type="GO" id="GO:0006633">
    <property type="term" value="P:fatty acid biosynthetic process"/>
    <property type="evidence" value="ECO:0007669"/>
    <property type="project" value="TreeGrafter"/>
</dbReference>
<dbReference type="CDD" id="cd07989">
    <property type="entry name" value="LPLAT_AGPAT-like"/>
    <property type="match status" value="1"/>
</dbReference>
<feature type="domain" description="Carrier" evidence="4">
    <location>
        <begin position="19"/>
        <end position="96"/>
    </location>
</feature>
<dbReference type="RefSeq" id="WP_047875629.1">
    <property type="nucleotide sequence ID" value="NZ_BMYC01000012.1"/>
</dbReference>
<reference evidence="5 6" key="1">
    <citation type="submission" date="2015-05" db="EMBL/GenBank/DDBJ databases">
        <title>Photobacterium galathea sp. nov.</title>
        <authorList>
            <person name="Machado H."/>
            <person name="Gram L."/>
        </authorList>
    </citation>
    <scope>NUCLEOTIDE SEQUENCE [LARGE SCALE GENOMIC DNA]</scope>
    <source>
        <strain evidence="5 6">DSM 25995</strain>
    </source>
</reference>
<dbReference type="GO" id="GO:0070566">
    <property type="term" value="F:adenylyltransferase activity"/>
    <property type="evidence" value="ECO:0007669"/>
    <property type="project" value="TreeGrafter"/>
</dbReference>
<dbReference type="EMBL" id="LDOV01000030">
    <property type="protein sequence ID" value="KLU99544.1"/>
    <property type="molecule type" value="Genomic_DNA"/>
</dbReference>
<evidence type="ECO:0000313" key="5">
    <source>
        <dbReference type="EMBL" id="KLU99544.1"/>
    </source>
</evidence>
<dbReference type="Pfam" id="PF01553">
    <property type="entry name" value="Acyltransferase"/>
    <property type="match status" value="1"/>
</dbReference>
<comment type="similarity">
    <text evidence="1">Belongs to the ATP-dependent AMP-binding enzyme family.</text>
</comment>
<keyword evidence="5" id="KW-0012">Acyltransferase</keyword>
<dbReference type="InterPro" id="IPR036736">
    <property type="entry name" value="ACP-like_sf"/>
</dbReference>
<dbReference type="PROSITE" id="PS50075">
    <property type="entry name" value="CARRIER"/>
    <property type="match status" value="1"/>
</dbReference>
<organism evidence="5 6">
    <name type="scientific">Photobacterium aphoticum</name>
    <dbReference type="NCBI Taxonomy" id="754436"/>
    <lineage>
        <taxon>Bacteria</taxon>
        <taxon>Pseudomonadati</taxon>
        <taxon>Pseudomonadota</taxon>
        <taxon>Gammaproteobacteria</taxon>
        <taxon>Vibrionales</taxon>
        <taxon>Vibrionaceae</taxon>
        <taxon>Photobacterium</taxon>
    </lineage>
</organism>
<name>A0A0J1GIM8_9GAMM</name>
<dbReference type="InterPro" id="IPR045851">
    <property type="entry name" value="AMP-bd_C_sf"/>
</dbReference>
<dbReference type="PATRIC" id="fig|754436.4.peg.3609"/>
<dbReference type="SUPFAM" id="SSF47336">
    <property type="entry name" value="ACP-like"/>
    <property type="match status" value="1"/>
</dbReference>
<dbReference type="PANTHER" id="PTHR22754">
    <property type="entry name" value="DISCO-INTERACTING PROTEIN 2 DIP2 -RELATED"/>
    <property type="match status" value="1"/>
</dbReference>
<dbReference type="PROSITE" id="PS00455">
    <property type="entry name" value="AMP_BINDING"/>
    <property type="match status" value="1"/>
</dbReference>
<dbReference type="OrthoDB" id="9757559at2"/>
<keyword evidence="5" id="KW-0808">Transferase</keyword>
<dbReference type="InterPro" id="IPR000873">
    <property type="entry name" value="AMP-dep_synth/lig_dom"/>
</dbReference>
<dbReference type="GO" id="GO:0016874">
    <property type="term" value="F:ligase activity"/>
    <property type="evidence" value="ECO:0007669"/>
    <property type="project" value="UniProtKB-KW"/>
</dbReference>
<proteinExistence type="inferred from homology"/>
<dbReference type="Pfam" id="PF00501">
    <property type="entry name" value="AMP-binding"/>
    <property type="match status" value="1"/>
</dbReference>
<dbReference type="PANTHER" id="PTHR22754:SF32">
    <property type="entry name" value="DISCO-INTERACTING PROTEIN 2"/>
    <property type="match status" value="1"/>
</dbReference>
<keyword evidence="6" id="KW-1185">Reference proteome</keyword>
<dbReference type="InterPro" id="IPR002123">
    <property type="entry name" value="Plipid/glycerol_acylTrfase"/>
</dbReference>
<protein>
    <submittedName>
        <fullName evidence="5">Acyl-phosphate glycerol 3-phosphate acyltransferase</fullName>
    </submittedName>
</protein>
<dbReference type="CDD" id="cd05931">
    <property type="entry name" value="FAAL"/>
    <property type="match status" value="1"/>
</dbReference>
<dbReference type="SMART" id="SM00563">
    <property type="entry name" value="PlsC"/>
    <property type="match status" value="1"/>
</dbReference>
<keyword evidence="3" id="KW-1133">Transmembrane helix</keyword>
<evidence type="ECO:0000259" key="4">
    <source>
        <dbReference type="PROSITE" id="PS50075"/>
    </source>
</evidence>
<dbReference type="Pfam" id="PF00550">
    <property type="entry name" value="PP-binding"/>
    <property type="match status" value="1"/>
</dbReference>
<dbReference type="SUPFAM" id="SSF69593">
    <property type="entry name" value="Glycerol-3-phosphate (1)-acyltransferase"/>
    <property type="match status" value="1"/>
</dbReference>
<evidence type="ECO:0000313" key="6">
    <source>
        <dbReference type="Proteomes" id="UP000036426"/>
    </source>
</evidence>
<dbReference type="GO" id="GO:0005886">
    <property type="term" value="C:plasma membrane"/>
    <property type="evidence" value="ECO:0007669"/>
    <property type="project" value="TreeGrafter"/>
</dbReference>
<dbReference type="Proteomes" id="UP000036426">
    <property type="component" value="Unassembled WGS sequence"/>
</dbReference>
<dbReference type="SUPFAM" id="SSF56801">
    <property type="entry name" value="Acetyl-CoA synthetase-like"/>
    <property type="match status" value="1"/>
</dbReference>
<evidence type="ECO:0000256" key="2">
    <source>
        <dbReference type="ARBA" id="ARBA00022598"/>
    </source>
</evidence>
<dbReference type="InterPro" id="IPR009081">
    <property type="entry name" value="PP-bd_ACP"/>
</dbReference>
<keyword evidence="3" id="KW-0472">Membrane</keyword>
<dbReference type="InterPro" id="IPR042099">
    <property type="entry name" value="ANL_N_sf"/>
</dbReference>
<evidence type="ECO:0000256" key="3">
    <source>
        <dbReference type="SAM" id="Phobius"/>
    </source>
</evidence>
<accession>A0A0J1GIM8</accession>
<dbReference type="Gene3D" id="3.40.50.12780">
    <property type="entry name" value="N-terminal domain of ligase-like"/>
    <property type="match status" value="1"/>
</dbReference>
<gene>
    <name evidence="5" type="ORF">ABT58_17025</name>
</gene>
<keyword evidence="3" id="KW-0812">Transmembrane</keyword>
<dbReference type="GO" id="GO:0071766">
    <property type="term" value="P:Actinobacterium-type cell wall biogenesis"/>
    <property type="evidence" value="ECO:0007669"/>
    <property type="project" value="UniProtKB-ARBA"/>
</dbReference>
<dbReference type="Gene3D" id="1.10.1200.10">
    <property type="entry name" value="ACP-like"/>
    <property type="match status" value="1"/>
</dbReference>
<dbReference type="InterPro" id="IPR040097">
    <property type="entry name" value="FAAL/FAAC"/>
</dbReference>
<keyword evidence="2" id="KW-0436">Ligase</keyword>
<sequence>MPDTTDTRHTASDPRSEAQQLLALVHALYQELNQHQSPPEPITLHTALDADLGFDSLSRAELLQRTERLFGVTLDDQTLATSETLQDLLTAVHHAQRHAQAEMAGPPSFYTGEETAAINLAHVSDTPTHVTTLQGLLDWHVTQHPDRQHLYVYQNATDIDIISYRTLQTHAQEIARGLIHAGIAPGDTVAIMLPTSNDYFYSFFGILYARAIPVPIYPPARPSQIEDHLMRHAKILQNAGVKLMITLPEGKPLSRLLRLQVDSLHAIVSVEALRHQAAPTSPPPHTHQQADIAGIGTPHADDIAFLQYTSGSTGVPKGVMLTHANLLANIRAMGKAVNASSKDVFVSWLPVYHDMGLIGAWLGSLYHAMPLVIMSPLLFLSKPERWLWAIHHHKGTLSPAPNFAYELCVNKVEESALKGLDLSQWRLSWNGAEPISPRTITAFTERFARFGFRQEAMSPVYGLAESSVGLTFPTTVRTPRIEYVDRQRMMQSGHAIPCASPHHDTDEKQILPLIGLGHPLGGHQIRIVDPFGREMPDRQEGEVEFKGPSATQGYYHEPDKTETLFHDSWLRTGDRGLTMDGELFLTGRTKDIIIKAGRNIYPHELESAVSQLTGIRKGCVAVFASHSPHAGTEQLIVLAESHHSDDDTQQQLKSQIQSLAVNLLSVPTDDVVICPPRTIPKTSSGKIRRSACQDLYQTHSLHAPQRAVWWQTVRLTGVGLWHTTKRGLGGLGDYLFAAYMWLAMITLAVPVWILVALLPSRQACWHVTRAGARALFWLTRTRLTLEGQANLPPKGTPFIVVANHASYLDGLVLAAATGCDHQFVAKAELLRQPIARIFLTKIGSHFVERFNVKQSLSDTEKMAESAMSGAPLTVFPEGTLYRMAGIHDFHLGAFQIATQQQIPIVPITLRGTRSILRDRSLFPRRGAITVSIDSPLPPEGKTWQATVALRDQARARILQRSGEPDLAKDTTR</sequence>
<dbReference type="Gene3D" id="3.30.300.30">
    <property type="match status" value="1"/>
</dbReference>
<evidence type="ECO:0000256" key="1">
    <source>
        <dbReference type="ARBA" id="ARBA00006432"/>
    </source>
</evidence>
<feature type="transmembrane region" description="Helical" evidence="3">
    <location>
        <begin position="734"/>
        <end position="758"/>
    </location>
</feature>
<dbReference type="AlphaFoldDB" id="A0A0J1GIM8"/>
<dbReference type="InterPro" id="IPR020845">
    <property type="entry name" value="AMP-binding_CS"/>
</dbReference>
<comment type="caution">
    <text evidence="5">The sequence shown here is derived from an EMBL/GenBank/DDBJ whole genome shotgun (WGS) entry which is preliminary data.</text>
</comment>
<dbReference type="GO" id="GO:0016746">
    <property type="term" value="F:acyltransferase activity"/>
    <property type="evidence" value="ECO:0007669"/>
    <property type="project" value="UniProtKB-KW"/>
</dbReference>